<accession>A0A344TH35</accession>
<dbReference type="AlphaFoldDB" id="A0A344TH35"/>
<dbReference type="PROSITE" id="PS50234">
    <property type="entry name" value="VWFA"/>
    <property type="match status" value="1"/>
</dbReference>
<dbReference type="Proteomes" id="UP000251993">
    <property type="component" value="Chromosome"/>
</dbReference>
<dbReference type="EMBL" id="CP030850">
    <property type="protein sequence ID" value="AXE17956.1"/>
    <property type="molecule type" value="Genomic_DNA"/>
</dbReference>
<dbReference type="Gene3D" id="3.40.50.410">
    <property type="entry name" value="von Willebrand factor, type A domain"/>
    <property type="match status" value="1"/>
</dbReference>
<dbReference type="InterPro" id="IPR036465">
    <property type="entry name" value="vWFA_dom_sf"/>
</dbReference>
<evidence type="ECO:0000259" key="1">
    <source>
        <dbReference type="PROSITE" id="PS50234"/>
    </source>
</evidence>
<protein>
    <recommendedName>
        <fullName evidence="1">VWFA domain-containing protein</fullName>
    </recommendedName>
</protein>
<dbReference type="InterPro" id="IPR002035">
    <property type="entry name" value="VWF_A"/>
</dbReference>
<evidence type="ECO:0000313" key="3">
    <source>
        <dbReference type="Proteomes" id="UP000251993"/>
    </source>
</evidence>
<dbReference type="SUPFAM" id="SSF53300">
    <property type="entry name" value="vWA-like"/>
    <property type="match status" value="1"/>
</dbReference>
<reference evidence="2 3" key="1">
    <citation type="submission" date="2018-07" db="EMBL/GenBank/DDBJ databases">
        <title>Genome sequencing of Runella.</title>
        <authorList>
            <person name="Baek M.-G."/>
            <person name="Yi H."/>
        </authorList>
    </citation>
    <scope>NUCLEOTIDE SEQUENCE [LARGE SCALE GENOMIC DNA]</scope>
    <source>
        <strain evidence="2 3">HYN0085</strain>
    </source>
</reference>
<organism evidence="2 3">
    <name type="scientific">Runella rosea</name>
    <dbReference type="NCBI Taxonomy" id="2259595"/>
    <lineage>
        <taxon>Bacteria</taxon>
        <taxon>Pseudomonadati</taxon>
        <taxon>Bacteroidota</taxon>
        <taxon>Cytophagia</taxon>
        <taxon>Cytophagales</taxon>
        <taxon>Spirosomataceae</taxon>
        <taxon>Runella</taxon>
    </lineage>
</organism>
<dbReference type="CDD" id="cd00198">
    <property type="entry name" value="vWFA"/>
    <property type="match status" value="1"/>
</dbReference>
<evidence type="ECO:0000313" key="2">
    <source>
        <dbReference type="EMBL" id="AXE17956.1"/>
    </source>
</evidence>
<sequence length="271" mass="30273">MFDLRNLTISSTNPCLIVYLIDQSGSMNEKFGNASHTKAIELANAINDVIYEVGLRCISGGGELKNRFELAIIGYGKDGQNGVQSAWEGALTNKWVVSIKNIFDYPLVVENDKPIWIKPYSNGATPMTKAFENARRLCTDWIQWGNHRDCHPPIIINITDGEATDAGNGFNFLRNEIEQIKALSTNYGTVNILNIHISSRIGDRILFPTELRDNNDKFAQLLFETATPLNENMIRLAQNRGYNLQSNARGYIFNGNATDLINFLNIGSNPV</sequence>
<dbReference type="OrthoDB" id="7605323at2"/>
<name>A0A344TH35_9BACT</name>
<keyword evidence="3" id="KW-1185">Reference proteome</keyword>
<feature type="domain" description="VWFA" evidence="1">
    <location>
        <begin position="16"/>
        <end position="212"/>
    </location>
</feature>
<dbReference type="RefSeq" id="WP_114066741.1">
    <property type="nucleotide sequence ID" value="NZ_CP030850.1"/>
</dbReference>
<gene>
    <name evidence="2" type="ORF">DR864_09520</name>
</gene>
<dbReference type="KEGG" id="run:DR864_09520"/>
<proteinExistence type="predicted"/>